<comment type="caution">
    <text evidence="1">The sequence shown here is derived from an EMBL/GenBank/DDBJ whole genome shotgun (WGS) entry which is preliminary data.</text>
</comment>
<gene>
    <name evidence="1" type="ORF">DCF25_07915</name>
</gene>
<proteinExistence type="predicted"/>
<dbReference type="NCBIfam" id="TIGR01484">
    <property type="entry name" value="HAD-SF-IIB"/>
    <property type="match status" value="1"/>
</dbReference>
<evidence type="ECO:0000313" key="2">
    <source>
        <dbReference type="Proteomes" id="UP000249354"/>
    </source>
</evidence>
<dbReference type="Gene3D" id="3.40.50.1000">
    <property type="entry name" value="HAD superfamily/HAD-like"/>
    <property type="match status" value="1"/>
</dbReference>
<dbReference type="Gene3D" id="3.90.1070.10">
    <property type="match status" value="1"/>
</dbReference>
<evidence type="ECO:0000313" key="1">
    <source>
        <dbReference type="EMBL" id="PZO19716.1"/>
    </source>
</evidence>
<dbReference type="PANTHER" id="PTHR10000:SF8">
    <property type="entry name" value="HAD SUPERFAMILY HYDROLASE-LIKE, TYPE 3"/>
    <property type="match status" value="1"/>
</dbReference>
<dbReference type="InterPro" id="IPR023214">
    <property type="entry name" value="HAD_sf"/>
</dbReference>
<dbReference type="GO" id="GO:0005829">
    <property type="term" value="C:cytosol"/>
    <property type="evidence" value="ECO:0007669"/>
    <property type="project" value="TreeGrafter"/>
</dbReference>
<reference evidence="2" key="1">
    <citation type="submission" date="2018-04" db="EMBL/GenBank/DDBJ databases">
        <authorList>
            <person name="Cornet L."/>
        </authorList>
    </citation>
    <scope>NUCLEOTIDE SEQUENCE [LARGE SCALE GENOMIC DNA]</scope>
</reference>
<protein>
    <submittedName>
        <fullName evidence="1">HAD family hydrolase</fullName>
    </submittedName>
</protein>
<organism evidence="1 2">
    <name type="scientific">Leptolyngbya foveolarum</name>
    <dbReference type="NCBI Taxonomy" id="47253"/>
    <lineage>
        <taxon>Bacteria</taxon>
        <taxon>Bacillati</taxon>
        <taxon>Cyanobacteriota</taxon>
        <taxon>Cyanophyceae</taxon>
        <taxon>Leptolyngbyales</taxon>
        <taxon>Leptolyngbyaceae</taxon>
        <taxon>Leptolyngbya group</taxon>
        <taxon>Leptolyngbya</taxon>
    </lineage>
</organism>
<dbReference type="SUPFAM" id="SSF56784">
    <property type="entry name" value="HAD-like"/>
    <property type="match status" value="1"/>
</dbReference>
<sequence>MNQPQLLGSNNSRLALAKVQLVATDMDGTLTTRGELTAELFQAFGRLQANGIKVLIVTGRSAGWVSGLVNYLPVVGAIAENGGLYIDKANLEPVILPDIPRITHHRDRLSSLFNRLKDRYPTLTPSVDNPYRITDWTFDITGLTQSDLAWMQETCEAQVMDFTYSTVQCHLKILRQNKAMGLVKVLQQQFPSLSPADIVTVGDSPNDESLFEAQFPQSVGVANVAYYLPSLAHSPTYITTAAEGKGFIELADYLIASKS</sequence>
<accession>A0A2W4UEK9</accession>
<dbReference type="GO" id="GO:0016791">
    <property type="term" value="F:phosphatase activity"/>
    <property type="evidence" value="ECO:0007669"/>
    <property type="project" value="TreeGrafter"/>
</dbReference>
<dbReference type="GO" id="GO:0000287">
    <property type="term" value="F:magnesium ion binding"/>
    <property type="evidence" value="ECO:0007669"/>
    <property type="project" value="TreeGrafter"/>
</dbReference>
<keyword evidence="1" id="KW-0378">Hydrolase</keyword>
<name>A0A2W4UEK9_9CYAN</name>
<dbReference type="AlphaFoldDB" id="A0A2W4UEK9"/>
<dbReference type="EMBL" id="QBMC01000039">
    <property type="protein sequence ID" value="PZO19716.1"/>
    <property type="molecule type" value="Genomic_DNA"/>
</dbReference>
<reference evidence="1 2" key="2">
    <citation type="submission" date="2018-06" db="EMBL/GenBank/DDBJ databases">
        <title>Metagenomic assembly of (sub)arctic Cyanobacteria and their associated microbiome from non-axenic cultures.</title>
        <authorList>
            <person name="Baurain D."/>
        </authorList>
    </citation>
    <scope>NUCLEOTIDE SEQUENCE [LARGE SCALE GENOMIC DNA]</scope>
    <source>
        <strain evidence="1">ULC129bin1</strain>
    </source>
</reference>
<dbReference type="Proteomes" id="UP000249354">
    <property type="component" value="Unassembled WGS sequence"/>
</dbReference>
<dbReference type="InterPro" id="IPR036412">
    <property type="entry name" value="HAD-like_sf"/>
</dbReference>
<dbReference type="PANTHER" id="PTHR10000">
    <property type="entry name" value="PHOSPHOSERINE PHOSPHATASE"/>
    <property type="match status" value="1"/>
</dbReference>
<dbReference type="InterPro" id="IPR006379">
    <property type="entry name" value="HAD-SF_hydro_IIB"/>
</dbReference>
<dbReference type="Pfam" id="PF08282">
    <property type="entry name" value="Hydrolase_3"/>
    <property type="match status" value="1"/>
</dbReference>